<dbReference type="Gene3D" id="2.160.20.80">
    <property type="entry name" value="E3 ubiquitin-protein ligase SopA"/>
    <property type="match status" value="2"/>
</dbReference>
<dbReference type="InterPro" id="IPR001646">
    <property type="entry name" value="5peptide_repeat"/>
</dbReference>
<evidence type="ECO:0000313" key="2">
    <source>
        <dbReference type="EMBL" id="MCL6293895.1"/>
    </source>
</evidence>
<feature type="transmembrane region" description="Helical" evidence="1">
    <location>
        <begin position="5"/>
        <end position="27"/>
    </location>
</feature>
<proteinExistence type="predicted"/>
<name>A0ABT0QA83_9FLAO</name>
<evidence type="ECO:0000313" key="3">
    <source>
        <dbReference type="Proteomes" id="UP001165381"/>
    </source>
</evidence>
<organism evidence="2 3">
    <name type="scientific">Jejuia spongiicola</name>
    <dbReference type="NCBI Taxonomy" id="2942207"/>
    <lineage>
        <taxon>Bacteria</taxon>
        <taxon>Pseudomonadati</taxon>
        <taxon>Bacteroidota</taxon>
        <taxon>Flavobacteriia</taxon>
        <taxon>Flavobacteriales</taxon>
        <taxon>Flavobacteriaceae</taxon>
        <taxon>Jejuia</taxon>
    </lineage>
</organism>
<dbReference type="PANTHER" id="PTHR14136:SF17">
    <property type="entry name" value="BTB_POZ DOMAIN-CONTAINING PROTEIN KCTD9"/>
    <property type="match status" value="1"/>
</dbReference>
<dbReference type="SUPFAM" id="SSF141571">
    <property type="entry name" value="Pentapeptide repeat-like"/>
    <property type="match status" value="1"/>
</dbReference>
<dbReference type="Proteomes" id="UP001165381">
    <property type="component" value="Unassembled WGS sequence"/>
</dbReference>
<dbReference type="InterPro" id="IPR051082">
    <property type="entry name" value="Pentapeptide-BTB/POZ_domain"/>
</dbReference>
<evidence type="ECO:0000256" key="1">
    <source>
        <dbReference type="SAM" id="Phobius"/>
    </source>
</evidence>
<dbReference type="EMBL" id="JAMFLZ010000001">
    <property type="protein sequence ID" value="MCL6293895.1"/>
    <property type="molecule type" value="Genomic_DNA"/>
</dbReference>
<dbReference type="RefSeq" id="WP_249971927.1">
    <property type="nucleotide sequence ID" value="NZ_JAMFLZ010000001.1"/>
</dbReference>
<protein>
    <submittedName>
        <fullName evidence="2">Pentapeptide repeat-containing protein</fullName>
    </submittedName>
</protein>
<keyword evidence="3" id="KW-1185">Reference proteome</keyword>
<reference evidence="2" key="1">
    <citation type="submission" date="2022-05" db="EMBL/GenBank/DDBJ databases">
        <authorList>
            <person name="Park J.-S."/>
        </authorList>
    </citation>
    <scope>NUCLEOTIDE SEQUENCE</scope>
    <source>
        <strain evidence="2">2012CJ34-3</strain>
    </source>
</reference>
<keyword evidence="1" id="KW-0472">Membrane</keyword>
<keyword evidence="1" id="KW-0812">Transmembrane</keyword>
<dbReference type="Pfam" id="PF00805">
    <property type="entry name" value="Pentapeptide"/>
    <property type="match status" value="1"/>
</dbReference>
<dbReference type="PANTHER" id="PTHR14136">
    <property type="entry name" value="BTB_POZ DOMAIN-CONTAINING PROTEIN KCTD9"/>
    <property type="match status" value="1"/>
</dbReference>
<gene>
    <name evidence="2" type="ORF">M3P09_02750</name>
</gene>
<feature type="transmembrane region" description="Helical" evidence="1">
    <location>
        <begin position="47"/>
        <end position="68"/>
    </location>
</feature>
<sequence>MRKRIIFLIIAIIIILFAIIKIEILIINYEKFSFWLYPKNPNRNGELFKVFLSILGAIGILFGIYISYRRAKAIESGVQKQGEVINLQSEQINLTRKSQIDERFKNGVEHLSSNNEPIILGGIAELNQIAKENHAEYSEIVFDIFCSYLRSTSRESKRNKTILKAIINYLFKISDENPYLKYSADLQGADLSGIPLENVSFRNSYMFHTKLPYLLNSSLEGANLLSTVFSKIDNVKFNGAKFRGARLYGGAIRNCDLSNIDNSEDSIFHFIGSTVENVNFDNCILHGWQFLYCQISNCSFDNSKIFHSKFCFSNFNNIKFNSVNEFKMNDLRASCFENVVMKDIEITHSLFNGCRKKNPYPISAINDIKNIKEQLSNLENSKSDLSGIEQINVEFTYCKREKLSKIDIVELFEFLESYNFNQFIM</sequence>
<accession>A0ABT0QA83</accession>
<keyword evidence="1" id="KW-1133">Transmembrane helix</keyword>
<comment type="caution">
    <text evidence="2">The sequence shown here is derived from an EMBL/GenBank/DDBJ whole genome shotgun (WGS) entry which is preliminary data.</text>
</comment>